<evidence type="ECO:0000256" key="1">
    <source>
        <dbReference type="ARBA" id="ARBA00022475"/>
    </source>
</evidence>
<dbReference type="Proteomes" id="UP001165366">
    <property type="component" value="Unassembled WGS sequence"/>
</dbReference>
<keyword evidence="7 8" id="KW-0472">Membrane</keyword>
<dbReference type="InterPro" id="IPR001173">
    <property type="entry name" value="Glyco_trans_2-like"/>
</dbReference>
<evidence type="ECO:0000256" key="5">
    <source>
        <dbReference type="ARBA" id="ARBA00022985"/>
    </source>
</evidence>
<keyword evidence="5" id="KW-0448">Lipopolysaccharide biosynthesis</keyword>
<evidence type="ECO:0000313" key="10">
    <source>
        <dbReference type="EMBL" id="MCG2587065.1"/>
    </source>
</evidence>
<evidence type="ECO:0000313" key="11">
    <source>
        <dbReference type="Proteomes" id="UP001165366"/>
    </source>
</evidence>
<keyword evidence="6 8" id="KW-1133">Transmembrane helix</keyword>
<dbReference type="Gene3D" id="3.90.550.10">
    <property type="entry name" value="Spore Coat Polysaccharide Biosynthesis Protein SpsA, Chain A"/>
    <property type="match status" value="1"/>
</dbReference>
<protein>
    <submittedName>
        <fullName evidence="10">Glycosyltransferase</fullName>
        <ecNumber evidence="10">2.4.-.-</ecNumber>
    </submittedName>
</protein>
<feature type="domain" description="Glycosyltransferase 2-like" evidence="9">
    <location>
        <begin position="6"/>
        <end position="170"/>
    </location>
</feature>
<gene>
    <name evidence="10" type="ORF">L6773_00705</name>
</gene>
<keyword evidence="1" id="KW-1003">Cell membrane</keyword>
<evidence type="ECO:0000256" key="7">
    <source>
        <dbReference type="ARBA" id="ARBA00023136"/>
    </source>
</evidence>
<dbReference type="InterPro" id="IPR050256">
    <property type="entry name" value="Glycosyltransferase_2"/>
</dbReference>
<evidence type="ECO:0000259" key="9">
    <source>
        <dbReference type="Pfam" id="PF00535"/>
    </source>
</evidence>
<reference evidence="10" key="2">
    <citation type="submission" date="2024-05" db="EMBL/GenBank/DDBJ databases">
        <title>Rhodohalobacter halophilus gen. nov., sp. nov., a moderately halophilic member of the family Balneolaceae.</title>
        <authorList>
            <person name="Xia J."/>
        </authorList>
    </citation>
    <scope>NUCLEOTIDE SEQUENCE</scope>
    <source>
        <strain evidence="10">WB101</strain>
    </source>
</reference>
<evidence type="ECO:0000256" key="2">
    <source>
        <dbReference type="ARBA" id="ARBA00022676"/>
    </source>
</evidence>
<dbReference type="InterPro" id="IPR029044">
    <property type="entry name" value="Nucleotide-diphossugar_trans"/>
</dbReference>
<keyword evidence="2 10" id="KW-0328">Glycosyltransferase</keyword>
<comment type="caution">
    <text evidence="10">The sequence shown here is derived from an EMBL/GenBank/DDBJ whole genome shotgun (WGS) entry which is preliminary data.</text>
</comment>
<reference evidence="10" key="1">
    <citation type="submission" date="2022-01" db="EMBL/GenBank/DDBJ databases">
        <authorList>
            <person name="Wang Y."/>
        </authorList>
    </citation>
    <scope>NUCLEOTIDE SEQUENCE</scope>
    <source>
        <strain evidence="10">WB101</strain>
    </source>
</reference>
<dbReference type="SUPFAM" id="SSF53448">
    <property type="entry name" value="Nucleotide-diphospho-sugar transferases"/>
    <property type="match status" value="1"/>
</dbReference>
<keyword evidence="11" id="KW-1185">Reference proteome</keyword>
<evidence type="ECO:0000256" key="3">
    <source>
        <dbReference type="ARBA" id="ARBA00022679"/>
    </source>
</evidence>
<dbReference type="EMBL" id="JAKLWS010000001">
    <property type="protein sequence ID" value="MCG2587065.1"/>
    <property type="molecule type" value="Genomic_DNA"/>
</dbReference>
<evidence type="ECO:0000256" key="6">
    <source>
        <dbReference type="ARBA" id="ARBA00022989"/>
    </source>
</evidence>
<keyword evidence="3 10" id="KW-0808">Transferase</keyword>
<dbReference type="PANTHER" id="PTHR48090:SF3">
    <property type="entry name" value="UNDECAPRENYL-PHOSPHATE 4-DEOXY-4-FORMAMIDO-L-ARABINOSE TRANSFERASE"/>
    <property type="match status" value="1"/>
</dbReference>
<dbReference type="EC" id="2.4.-.-" evidence="10"/>
<sequence>MMESCSIVIPVYKSSKSIEILVEQIVELGNKLEQNFEIILVNDSPFFLDTVQSLKRLSEKYPSIITITLRKNQGQHVALLVGLKNSTGQYVITMDDDLQHPVEEIPKLLSAIKENKNLEVVFGVPALGKKKHSFWRNLGSYFINNKADSFIKNAPEGIRKSAFRIMTRDVKEIILKNYNAMPAVSSLLVNATSQVANVEVEHNERLYGKSQYTLRKLISLSLNNIIYYSAWPLKALGALGVFGFSFSMIFILYTLFQKLFWGISFPGYASTVILISFFGGLNLLAVGIIGEYLIRILREQQKWDLDDYIKEID</sequence>
<accession>A0ABS9K892</accession>
<dbReference type="GO" id="GO:0016757">
    <property type="term" value="F:glycosyltransferase activity"/>
    <property type="evidence" value="ECO:0007669"/>
    <property type="project" value="UniProtKB-KW"/>
</dbReference>
<proteinExistence type="predicted"/>
<evidence type="ECO:0000256" key="8">
    <source>
        <dbReference type="SAM" id="Phobius"/>
    </source>
</evidence>
<evidence type="ECO:0000256" key="4">
    <source>
        <dbReference type="ARBA" id="ARBA00022692"/>
    </source>
</evidence>
<organism evidence="10 11">
    <name type="scientific">Rhodohalobacter sulfatireducens</name>
    <dbReference type="NCBI Taxonomy" id="2911366"/>
    <lineage>
        <taxon>Bacteria</taxon>
        <taxon>Pseudomonadati</taxon>
        <taxon>Balneolota</taxon>
        <taxon>Balneolia</taxon>
        <taxon>Balneolales</taxon>
        <taxon>Balneolaceae</taxon>
        <taxon>Rhodohalobacter</taxon>
    </lineage>
</organism>
<feature type="transmembrane region" description="Helical" evidence="8">
    <location>
        <begin position="235"/>
        <end position="256"/>
    </location>
</feature>
<keyword evidence="4 8" id="KW-0812">Transmembrane</keyword>
<dbReference type="PANTHER" id="PTHR48090">
    <property type="entry name" value="UNDECAPRENYL-PHOSPHATE 4-DEOXY-4-FORMAMIDO-L-ARABINOSE TRANSFERASE-RELATED"/>
    <property type="match status" value="1"/>
</dbReference>
<name>A0ABS9K892_9BACT</name>
<dbReference type="Pfam" id="PF00535">
    <property type="entry name" value="Glycos_transf_2"/>
    <property type="match status" value="1"/>
</dbReference>
<feature type="transmembrane region" description="Helical" evidence="8">
    <location>
        <begin position="268"/>
        <end position="294"/>
    </location>
</feature>
<dbReference type="RefSeq" id="WP_237851912.1">
    <property type="nucleotide sequence ID" value="NZ_JAKLWS010000001.1"/>
</dbReference>